<evidence type="ECO:0000313" key="3">
    <source>
        <dbReference type="Proteomes" id="UP000582646"/>
    </source>
</evidence>
<name>A0A846X2T9_9ACTN</name>
<dbReference type="EMBL" id="JAAXOQ010000018">
    <property type="protein sequence ID" value="NKY19473.1"/>
    <property type="molecule type" value="Genomic_DNA"/>
</dbReference>
<organism evidence="2 3">
    <name type="scientific">Tsukamurella spumae</name>
    <dbReference type="NCBI Taxonomy" id="44753"/>
    <lineage>
        <taxon>Bacteria</taxon>
        <taxon>Bacillati</taxon>
        <taxon>Actinomycetota</taxon>
        <taxon>Actinomycetes</taxon>
        <taxon>Mycobacteriales</taxon>
        <taxon>Tsukamurellaceae</taxon>
        <taxon>Tsukamurella</taxon>
    </lineage>
</organism>
<proteinExistence type="predicted"/>
<comment type="caution">
    <text evidence="2">The sequence shown here is derived from an EMBL/GenBank/DDBJ whole genome shotgun (WGS) entry which is preliminary data.</text>
</comment>
<reference evidence="2 3" key="1">
    <citation type="submission" date="2020-04" db="EMBL/GenBank/DDBJ databases">
        <title>MicrobeNet Type strains.</title>
        <authorList>
            <person name="Nicholson A.C."/>
        </authorList>
    </citation>
    <scope>NUCLEOTIDE SEQUENCE [LARGE SCALE GENOMIC DNA]</scope>
    <source>
        <strain evidence="2 3">DSM 44113</strain>
    </source>
</reference>
<dbReference type="Proteomes" id="UP000582646">
    <property type="component" value="Unassembled WGS sequence"/>
</dbReference>
<gene>
    <name evidence="2" type="ORF">HF999_13990</name>
</gene>
<evidence type="ECO:0000256" key="1">
    <source>
        <dbReference type="SAM" id="Phobius"/>
    </source>
</evidence>
<dbReference type="AlphaFoldDB" id="A0A846X2T9"/>
<protein>
    <submittedName>
        <fullName evidence="2">Uncharacterized protein</fullName>
    </submittedName>
</protein>
<sequence length="103" mass="10529">MNGALTTVLVILAAVLLIGAVAAIAATGWRAYSASAAYRALAPGTPGRAAAADRNQLAMRRFKRTLLAAGIILLVVAASLFALDPTSPNFPPTPNPPPLPRNA</sequence>
<accession>A0A846X2T9</accession>
<feature type="transmembrane region" description="Helical" evidence="1">
    <location>
        <begin position="6"/>
        <end position="29"/>
    </location>
</feature>
<evidence type="ECO:0000313" key="2">
    <source>
        <dbReference type="EMBL" id="NKY19473.1"/>
    </source>
</evidence>
<dbReference type="RefSeq" id="WP_168546468.1">
    <property type="nucleotide sequence ID" value="NZ_BAAAKS010000019.1"/>
</dbReference>
<keyword evidence="1" id="KW-0812">Transmembrane</keyword>
<keyword evidence="1" id="KW-1133">Transmembrane helix</keyword>
<keyword evidence="1" id="KW-0472">Membrane</keyword>
<keyword evidence="3" id="KW-1185">Reference proteome</keyword>
<feature type="transmembrane region" description="Helical" evidence="1">
    <location>
        <begin position="65"/>
        <end position="83"/>
    </location>
</feature>